<keyword evidence="1" id="KW-0690">Ribosome biogenesis</keyword>
<comment type="caution">
    <text evidence="7">The sequence shown here is derived from an EMBL/GenBank/DDBJ whole genome shotgun (WGS) entry which is preliminary data.</text>
</comment>
<evidence type="ECO:0000256" key="2">
    <source>
        <dbReference type="ARBA" id="ARBA00022670"/>
    </source>
</evidence>
<proteinExistence type="inferred from homology"/>
<dbReference type="Proteomes" id="UP000824214">
    <property type="component" value="Unassembled WGS sequence"/>
</dbReference>
<keyword evidence="4" id="KW-0788">Thiol protease</keyword>
<dbReference type="EMBL" id="DWXZ01000214">
    <property type="protein sequence ID" value="HJB38411.1"/>
    <property type="molecule type" value="Genomic_DNA"/>
</dbReference>
<dbReference type="Pfam" id="PF04327">
    <property type="entry name" value="Peptidase_Prp"/>
    <property type="match status" value="1"/>
</dbReference>
<evidence type="ECO:0000256" key="5">
    <source>
        <dbReference type="ARBA" id="ARBA00044503"/>
    </source>
</evidence>
<reference evidence="7" key="2">
    <citation type="submission" date="2021-04" db="EMBL/GenBank/DDBJ databases">
        <authorList>
            <person name="Gilroy R."/>
        </authorList>
    </citation>
    <scope>NUCLEOTIDE SEQUENCE</scope>
    <source>
        <strain evidence="7">ChiBcolR8-3208</strain>
    </source>
</reference>
<evidence type="ECO:0000313" key="7">
    <source>
        <dbReference type="EMBL" id="HJB38411.1"/>
    </source>
</evidence>
<accession>A0A9D2LZ68</accession>
<dbReference type="InterPro" id="IPR036764">
    <property type="entry name" value="Peptidase_Prp_sf"/>
</dbReference>
<reference evidence="7" key="1">
    <citation type="journal article" date="2021" name="PeerJ">
        <title>Extensive microbial diversity within the chicken gut microbiome revealed by metagenomics and culture.</title>
        <authorList>
            <person name="Gilroy R."/>
            <person name="Ravi A."/>
            <person name="Getino M."/>
            <person name="Pursley I."/>
            <person name="Horton D.L."/>
            <person name="Alikhan N.F."/>
            <person name="Baker D."/>
            <person name="Gharbi K."/>
            <person name="Hall N."/>
            <person name="Watson M."/>
            <person name="Adriaenssens E.M."/>
            <person name="Foster-Nyarko E."/>
            <person name="Jarju S."/>
            <person name="Secka A."/>
            <person name="Antonio M."/>
            <person name="Oren A."/>
            <person name="Chaudhuri R.R."/>
            <person name="La Ragione R."/>
            <person name="Hildebrand F."/>
            <person name="Pallen M.J."/>
        </authorList>
    </citation>
    <scope>NUCLEOTIDE SEQUENCE</scope>
    <source>
        <strain evidence="7">ChiBcolR8-3208</strain>
    </source>
</reference>
<dbReference type="Gene3D" id="3.30.70.1490">
    <property type="entry name" value="Cysteine protease Prp"/>
    <property type="match status" value="1"/>
</dbReference>
<dbReference type="AlphaFoldDB" id="A0A9D2LZ68"/>
<dbReference type="SUPFAM" id="SSF118010">
    <property type="entry name" value="TM1457-like"/>
    <property type="match status" value="1"/>
</dbReference>
<dbReference type="PANTHER" id="PTHR39178:SF1">
    <property type="entry name" value="RIBOSOMAL-PROCESSING CYSTEINE PROTEASE PRP"/>
    <property type="match status" value="1"/>
</dbReference>
<evidence type="ECO:0000313" key="8">
    <source>
        <dbReference type="Proteomes" id="UP000824214"/>
    </source>
</evidence>
<dbReference type="GO" id="GO:0006508">
    <property type="term" value="P:proteolysis"/>
    <property type="evidence" value="ECO:0007669"/>
    <property type="project" value="UniProtKB-KW"/>
</dbReference>
<sequence length="107" mass="11745">MVCVHFLTPPEGTVLGFSLQGHAGCGEAGQDIVCAAVSSAAYLTVNTLTDVCRVTPLSLRVGEGEMFFRIEPKDEPRCRELLQGFKLHLQSLEEQYPSALRVAYMEI</sequence>
<dbReference type="InterPro" id="IPR007422">
    <property type="entry name" value="Peptidase_Prp"/>
</dbReference>
<keyword evidence="3" id="KW-0378">Hydrolase</keyword>
<evidence type="ECO:0000256" key="3">
    <source>
        <dbReference type="ARBA" id="ARBA00022801"/>
    </source>
</evidence>
<keyword evidence="2 7" id="KW-0645">Protease</keyword>
<dbReference type="PANTHER" id="PTHR39178">
    <property type="entry name" value="HYPOTHETICAL RIBOSOME-ASSOCIATED PROTEIN"/>
    <property type="match status" value="1"/>
</dbReference>
<evidence type="ECO:0000256" key="1">
    <source>
        <dbReference type="ARBA" id="ARBA00022517"/>
    </source>
</evidence>
<dbReference type="CDD" id="cd16332">
    <property type="entry name" value="Prp-like"/>
    <property type="match status" value="1"/>
</dbReference>
<protein>
    <recommendedName>
        <fullName evidence="6">Ribosomal processing cysteine protease Prp</fullName>
    </recommendedName>
</protein>
<name>A0A9D2LZ68_9FIRM</name>
<comment type="similarity">
    <text evidence="5">Belongs to the Prp family.</text>
</comment>
<gene>
    <name evidence="7" type="ORF">H9942_10165</name>
</gene>
<dbReference type="GO" id="GO:0042254">
    <property type="term" value="P:ribosome biogenesis"/>
    <property type="evidence" value="ECO:0007669"/>
    <property type="project" value="UniProtKB-KW"/>
</dbReference>
<evidence type="ECO:0000256" key="4">
    <source>
        <dbReference type="ARBA" id="ARBA00022807"/>
    </source>
</evidence>
<organism evidence="7 8">
    <name type="scientific">Candidatus Acutalibacter ornithocaccae</name>
    <dbReference type="NCBI Taxonomy" id="2838416"/>
    <lineage>
        <taxon>Bacteria</taxon>
        <taxon>Bacillati</taxon>
        <taxon>Bacillota</taxon>
        <taxon>Clostridia</taxon>
        <taxon>Eubacteriales</taxon>
        <taxon>Acutalibacteraceae</taxon>
        <taxon>Acutalibacter</taxon>
    </lineage>
</organism>
<dbReference type="GO" id="GO:0008234">
    <property type="term" value="F:cysteine-type peptidase activity"/>
    <property type="evidence" value="ECO:0007669"/>
    <property type="project" value="UniProtKB-KW"/>
</dbReference>
<evidence type="ECO:0000256" key="6">
    <source>
        <dbReference type="ARBA" id="ARBA00044538"/>
    </source>
</evidence>